<dbReference type="AlphaFoldDB" id="A0AAE3KFW4"/>
<comment type="caution">
    <text evidence="4">The sequence shown here is derived from an EMBL/GenBank/DDBJ whole genome shotgun (WGS) entry which is preliminary data.</text>
</comment>
<dbReference type="Pfam" id="PF20465">
    <property type="entry name" value="MmeI_hel"/>
    <property type="match status" value="1"/>
</dbReference>
<dbReference type="InterPro" id="IPR046819">
    <property type="entry name" value="MmeI_hel"/>
</dbReference>
<name>A0AAE3KFW4_9GAMM</name>
<organism evidence="4 5">
    <name type="scientific">Natronocella acetinitrilica</name>
    <dbReference type="NCBI Taxonomy" id="414046"/>
    <lineage>
        <taxon>Bacteria</taxon>
        <taxon>Pseudomonadati</taxon>
        <taxon>Pseudomonadota</taxon>
        <taxon>Gammaproteobacteria</taxon>
        <taxon>Chromatiales</taxon>
        <taxon>Ectothiorhodospiraceae</taxon>
        <taxon>Natronocella</taxon>
    </lineage>
</organism>
<evidence type="ECO:0000259" key="3">
    <source>
        <dbReference type="Pfam" id="PF20465"/>
    </source>
</evidence>
<evidence type="ECO:0000313" key="4">
    <source>
        <dbReference type="EMBL" id="MCP1674527.1"/>
    </source>
</evidence>
<dbReference type="RefSeq" id="WP_253476586.1">
    <property type="nucleotide sequence ID" value="NZ_JALJXV010000003.1"/>
</dbReference>
<gene>
    <name evidence="4" type="ORF">J2T57_001629</name>
</gene>
<evidence type="ECO:0000313" key="5">
    <source>
        <dbReference type="Proteomes" id="UP001205843"/>
    </source>
</evidence>
<evidence type="ECO:0000256" key="1">
    <source>
        <dbReference type="SAM" id="MobiDB-lite"/>
    </source>
</evidence>
<sequence length="233" mass="26253">MALNHGKLMQALEAVIQGADRDDFIFGLLAAYQTPSATLTRVRNGGNDNVGTREGDVGVRRKLYFRPLDADADPFREMEALRHSEAIRRHQIRFILVTNYQDVLAIDLKAGKTLDCQLEDLPRQYNFFLPLAGYETARTHSERDADVRAAEQMGKLCDTLRRDNALDTPEDLHALNVFLTRVLFCLFAEDTDISPLQARHGHRAAREKGAAVSRGAGMSRQTCNRSLTREILR</sequence>
<keyword evidence="5" id="KW-1185">Reference proteome</keyword>
<feature type="domain" description="MmeI-like N-terminal" evidence="2">
    <location>
        <begin position="16"/>
        <end position="163"/>
    </location>
</feature>
<feature type="domain" description="MmeI-like helicase spacer" evidence="3">
    <location>
        <begin position="173"/>
        <end position="194"/>
    </location>
</feature>
<dbReference type="Pfam" id="PF20464">
    <property type="entry name" value="MmeI_N"/>
    <property type="match status" value="1"/>
</dbReference>
<dbReference type="EMBL" id="JALJXV010000003">
    <property type="protein sequence ID" value="MCP1674527.1"/>
    <property type="molecule type" value="Genomic_DNA"/>
</dbReference>
<evidence type="ECO:0000259" key="2">
    <source>
        <dbReference type="Pfam" id="PF20464"/>
    </source>
</evidence>
<accession>A0AAE3KFW4</accession>
<dbReference type="Proteomes" id="UP001205843">
    <property type="component" value="Unassembled WGS sequence"/>
</dbReference>
<protein>
    <submittedName>
        <fullName evidence="4">Uncharacterized protein</fullName>
    </submittedName>
</protein>
<proteinExistence type="predicted"/>
<feature type="region of interest" description="Disordered" evidence="1">
    <location>
        <begin position="201"/>
        <end position="221"/>
    </location>
</feature>
<dbReference type="InterPro" id="IPR046817">
    <property type="entry name" value="MmeI_N"/>
</dbReference>
<reference evidence="4" key="1">
    <citation type="submission" date="2022-03" db="EMBL/GenBank/DDBJ databases">
        <title>Genomic Encyclopedia of Type Strains, Phase III (KMG-III): the genomes of soil and plant-associated and newly described type strains.</title>
        <authorList>
            <person name="Whitman W."/>
        </authorList>
    </citation>
    <scope>NUCLEOTIDE SEQUENCE</scope>
    <source>
        <strain evidence="4">ANL 6-2</strain>
    </source>
</reference>